<sequence>MHRNKYMKVVLFDNLFYKKVGDISQATFRRQISKIYPAQQKKVNQDIYFCHYKFGPNKDCHLFGVCDGHGEYGHRVSQYVAKKLPKNILNTEFQAKPMFRMQLKKKSFYFGNFSFKQPDLLCSKNDYSGTTLVFSLFVNDVIYTANLGDSRAVLLRQKNKTHNASIKGNNSNKNTLCQIETKLMSPKNNNCADIALQCFFCGKKGKKNLNYHLKKNKVNLTSPISKNEDAQTKWNAAKSPIADIPFPTNCQVIALSRDHKPDIEEEMKRIVSHGGRVKPLQGLDDSLGPSRVWLTDIDIPGLAMSRSLGDDIAHTVGVSSEVEISVHRIDSTNDLFIIYATDGIWEFISNAQATAIVNEHFPNLRAGAMALAKLAIKKWRKEEDVVDDITAIIYKIQPD</sequence>
<evidence type="ECO:0000313" key="7">
    <source>
        <dbReference type="EMBL" id="ETO13752.1"/>
    </source>
</evidence>
<evidence type="ECO:0000313" key="8">
    <source>
        <dbReference type="Proteomes" id="UP000023152"/>
    </source>
</evidence>
<evidence type="ECO:0000256" key="2">
    <source>
        <dbReference type="ARBA" id="ARBA00022723"/>
    </source>
</evidence>
<reference evidence="7 8" key="1">
    <citation type="journal article" date="2013" name="Curr. Biol.">
        <title>The Genome of the Foraminiferan Reticulomyxa filosa.</title>
        <authorList>
            <person name="Glockner G."/>
            <person name="Hulsmann N."/>
            <person name="Schleicher M."/>
            <person name="Noegel A.A."/>
            <person name="Eichinger L."/>
            <person name="Gallinger C."/>
            <person name="Pawlowski J."/>
            <person name="Sierra R."/>
            <person name="Euteneuer U."/>
            <person name="Pillet L."/>
            <person name="Moustafa A."/>
            <person name="Platzer M."/>
            <person name="Groth M."/>
            <person name="Szafranski K."/>
            <person name="Schliwa M."/>
        </authorList>
    </citation>
    <scope>NUCLEOTIDE SEQUENCE [LARGE SCALE GENOMIC DNA]</scope>
</reference>
<comment type="similarity">
    <text evidence="5">Belongs to the PP2C family.</text>
</comment>
<keyword evidence="2" id="KW-0479">Metal-binding</keyword>
<dbReference type="SMART" id="SM00332">
    <property type="entry name" value="PP2Cc"/>
    <property type="match status" value="1"/>
</dbReference>
<dbReference type="AlphaFoldDB" id="X6MJX0"/>
<gene>
    <name evidence="7" type="ORF">RFI_23618</name>
</gene>
<dbReference type="Pfam" id="PF00481">
    <property type="entry name" value="PP2C"/>
    <property type="match status" value="2"/>
</dbReference>
<keyword evidence="8" id="KW-1185">Reference proteome</keyword>
<dbReference type="PROSITE" id="PS51746">
    <property type="entry name" value="PPM_2"/>
    <property type="match status" value="1"/>
</dbReference>
<dbReference type="PANTHER" id="PTHR47992">
    <property type="entry name" value="PROTEIN PHOSPHATASE"/>
    <property type="match status" value="1"/>
</dbReference>
<protein>
    <recommendedName>
        <fullName evidence="6">PPM-type phosphatase domain-containing protein</fullName>
    </recommendedName>
</protein>
<organism evidence="7 8">
    <name type="scientific">Reticulomyxa filosa</name>
    <dbReference type="NCBI Taxonomy" id="46433"/>
    <lineage>
        <taxon>Eukaryota</taxon>
        <taxon>Sar</taxon>
        <taxon>Rhizaria</taxon>
        <taxon>Retaria</taxon>
        <taxon>Foraminifera</taxon>
        <taxon>Monothalamids</taxon>
        <taxon>Reticulomyxidae</taxon>
        <taxon>Reticulomyxa</taxon>
    </lineage>
</organism>
<dbReference type="OrthoDB" id="10264738at2759"/>
<keyword evidence="4 5" id="KW-0904">Protein phosphatase</keyword>
<dbReference type="GO" id="GO:0046872">
    <property type="term" value="F:metal ion binding"/>
    <property type="evidence" value="ECO:0007669"/>
    <property type="project" value="UniProtKB-KW"/>
</dbReference>
<dbReference type="CDD" id="cd00143">
    <property type="entry name" value="PP2Cc"/>
    <property type="match status" value="1"/>
</dbReference>
<evidence type="ECO:0000259" key="6">
    <source>
        <dbReference type="PROSITE" id="PS51746"/>
    </source>
</evidence>
<comment type="subcellular location">
    <subcellularLocation>
        <location evidence="1">Membrane</location>
        <topology evidence="1">Peripheral membrane protein</topology>
    </subcellularLocation>
</comment>
<evidence type="ECO:0000256" key="1">
    <source>
        <dbReference type="ARBA" id="ARBA00004170"/>
    </source>
</evidence>
<dbReference type="Gene3D" id="3.60.40.10">
    <property type="entry name" value="PPM-type phosphatase domain"/>
    <property type="match status" value="1"/>
</dbReference>
<dbReference type="InterPro" id="IPR036457">
    <property type="entry name" value="PPM-type-like_dom_sf"/>
</dbReference>
<accession>X6MJX0</accession>
<feature type="domain" description="PPM-type phosphatase" evidence="6">
    <location>
        <begin position="29"/>
        <end position="396"/>
    </location>
</feature>
<dbReference type="GO" id="GO:0016020">
    <property type="term" value="C:membrane"/>
    <property type="evidence" value="ECO:0007669"/>
    <property type="project" value="UniProtKB-SubCell"/>
</dbReference>
<name>X6MJX0_RETFI</name>
<dbReference type="Proteomes" id="UP000023152">
    <property type="component" value="Unassembled WGS sequence"/>
</dbReference>
<comment type="caution">
    <text evidence="7">The sequence shown here is derived from an EMBL/GenBank/DDBJ whole genome shotgun (WGS) entry which is preliminary data.</text>
</comment>
<evidence type="ECO:0000256" key="3">
    <source>
        <dbReference type="ARBA" id="ARBA00022801"/>
    </source>
</evidence>
<dbReference type="InterPro" id="IPR001932">
    <property type="entry name" value="PPM-type_phosphatase-like_dom"/>
</dbReference>
<evidence type="ECO:0000256" key="4">
    <source>
        <dbReference type="ARBA" id="ARBA00022912"/>
    </source>
</evidence>
<dbReference type="OMA" id="LPYMIIR"/>
<proteinExistence type="inferred from homology"/>
<evidence type="ECO:0000256" key="5">
    <source>
        <dbReference type="RuleBase" id="RU003465"/>
    </source>
</evidence>
<dbReference type="InterPro" id="IPR000222">
    <property type="entry name" value="PP2C_BS"/>
</dbReference>
<keyword evidence="3 5" id="KW-0378">Hydrolase</keyword>
<dbReference type="EMBL" id="ASPP01020408">
    <property type="protein sequence ID" value="ETO13752.1"/>
    <property type="molecule type" value="Genomic_DNA"/>
</dbReference>
<dbReference type="PROSITE" id="PS01032">
    <property type="entry name" value="PPM_1"/>
    <property type="match status" value="1"/>
</dbReference>
<dbReference type="GO" id="GO:0004722">
    <property type="term" value="F:protein serine/threonine phosphatase activity"/>
    <property type="evidence" value="ECO:0007669"/>
    <property type="project" value="InterPro"/>
</dbReference>
<dbReference type="SUPFAM" id="SSF81606">
    <property type="entry name" value="PP2C-like"/>
    <property type="match status" value="1"/>
</dbReference>
<dbReference type="InterPro" id="IPR015655">
    <property type="entry name" value="PP2C"/>
</dbReference>